<evidence type="ECO:0000313" key="1">
    <source>
        <dbReference type="EMBL" id="EAR93234.2"/>
    </source>
</evidence>
<dbReference type="EMBL" id="GG662729">
    <property type="protein sequence ID" value="EAR93234.2"/>
    <property type="molecule type" value="Genomic_DNA"/>
</dbReference>
<dbReference type="Proteomes" id="UP000009168">
    <property type="component" value="Unassembled WGS sequence"/>
</dbReference>
<evidence type="ECO:0000313" key="2">
    <source>
        <dbReference type="Proteomes" id="UP000009168"/>
    </source>
</evidence>
<dbReference type="KEGG" id="tet:TTHERM_01119430"/>
<organism evidence="1 2">
    <name type="scientific">Tetrahymena thermophila (strain SB210)</name>
    <dbReference type="NCBI Taxonomy" id="312017"/>
    <lineage>
        <taxon>Eukaryota</taxon>
        <taxon>Sar</taxon>
        <taxon>Alveolata</taxon>
        <taxon>Ciliophora</taxon>
        <taxon>Intramacronucleata</taxon>
        <taxon>Oligohymenophorea</taxon>
        <taxon>Hymenostomatida</taxon>
        <taxon>Tetrahymenina</taxon>
        <taxon>Tetrahymenidae</taxon>
        <taxon>Tetrahymena</taxon>
    </lineage>
</organism>
<proteinExistence type="predicted"/>
<reference evidence="2" key="1">
    <citation type="journal article" date="2006" name="PLoS Biol.">
        <title>Macronuclear genome sequence of the ciliate Tetrahymena thermophila, a model eukaryote.</title>
        <authorList>
            <person name="Eisen J.A."/>
            <person name="Coyne R.S."/>
            <person name="Wu M."/>
            <person name="Wu D."/>
            <person name="Thiagarajan M."/>
            <person name="Wortman J.R."/>
            <person name="Badger J.H."/>
            <person name="Ren Q."/>
            <person name="Amedeo P."/>
            <person name="Jones K.M."/>
            <person name="Tallon L.J."/>
            <person name="Delcher A.L."/>
            <person name="Salzberg S.L."/>
            <person name="Silva J.C."/>
            <person name="Haas B.J."/>
            <person name="Majoros W.H."/>
            <person name="Farzad M."/>
            <person name="Carlton J.M."/>
            <person name="Smith R.K. Jr."/>
            <person name="Garg J."/>
            <person name="Pearlman R.E."/>
            <person name="Karrer K.M."/>
            <person name="Sun L."/>
            <person name="Manning G."/>
            <person name="Elde N.C."/>
            <person name="Turkewitz A.P."/>
            <person name="Asai D.J."/>
            <person name="Wilkes D.E."/>
            <person name="Wang Y."/>
            <person name="Cai H."/>
            <person name="Collins K."/>
            <person name="Stewart B.A."/>
            <person name="Lee S.R."/>
            <person name="Wilamowska K."/>
            <person name="Weinberg Z."/>
            <person name="Ruzzo W.L."/>
            <person name="Wloga D."/>
            <person name="Gaertig J."/>
            <person name="Frankel J."/>
            <person name="Tsao C.-C."/>
            <person name="Gorovsky M.A."/>
            <person name="Keeling P.J."/>
            <person name="Waller R.F."/>
            <person name="Patron N.J."/>
            <person name="Cherry J.M."/>
            <person name="Stover N.A."/>
            <person name="Krieger C.J."/>
            <person name="del Toro C."/>
            <person name="Ryder H.F."/>
            <person name="Williamson S.C."/>
            <person name="Barbeau R.A."/>
            <person name="Hamilton E.P."/>
            <person name="Orias E."/>
        </authorList>
    </citation>
    <scope>NUCLEOTIDE SEQUENCE [LARGE SCALE GENOMIC DNA]</scope>
    <source>
        <strain evidence="2">SB210</strain>
    </source>
</reference>
<dbReference type="InParanoid" id="Q239N6"/>
<name>Q239N6_TETTS</name>
<gene>
    <name evidence="1" type="ORF">TTHERM_01119430</name>
</gene>
<dbReference type="GeneID" id="7842434"/>
<dbReference type="AlphaFoldDB" id="Q239N6"/>
<accession>Q239N6</accession>
<protein>
    <submittedName>
        <fullName evidence="1">Uncharacterized protein</fullName>
    </submittedName>
</protein>
<dbReference type="HOGENOM" id="CLU_795665_0_0_1"/>
<keyword evidence="2" id="KW-1185">Reference proteome</keyword>
<dbReference type="RefSeq" id="XP_001013479.2">
    <property type="nucleotide sequence ID" value="XM_001013479.2"/>
</dbReference>
<sequence>MIISTSKTLDRNQIFNYLRLNKKDYANVKKQIEEHKSCQFILRSLSGKNNIISQFIVMLSDEDSSSYVELNPFTYHDEQEKYTEVEIIKKTLEVSEVVKINISFVSDSLNLVFLPSVLDVEEILKRQLIRQNQIFCTNTILNVKILENLIAFKIDSISYQDAYIHNQMFLCTNMSLFDIQIDYSSLLRFNKFYKTPKSTYLHEIINLNLDQEAQSQVQKFNQWLIYSSTHNDKSTDYQFLDKNRAVISFKSNGTQQQETKFQILKYLIKQQISLFNKQNAELNDSRQEESQKLYKIRYLNLREISQISQLNRIQEFFNQLSSCIKKQQNSYQTLLLIDSCEYFLEQDKYNENINKFNHFLEFIQNQQAVLFALQQESKNYYSLPEKITIIKL</sequence>